<dbReference type="OrthoDB" id="5565328at2759"/>
<comment type="subcellular location">
    <subcellularLocation>
        <location evidence="1">Nucleus</location>
    </subcellularLocation>
</comment>
<keyword evidence="4" id="KW-0498">Mitosis</keyword>
<evidence type="ECO:0000256" key="3">
    <source>
        <dbReference type="ARBA" id="ARBA00022618"/>
    </source>
</evidence>
<feature type="coiled-coil region" evidence="8">
    <location>
        <begin position="189"/>
        <end position="219"/>
    </location>
</feature>
<evidence type="ECO:0000313" key="9">
    <source>
        <dbReference type="EMBL" id="GFS38233.1"/>
    </source>
</evidence>
<evidence type="ECO:0000256" key="8">
    <source>
        <dbReference type="SAM" id="Coils"/>
    </source>
</evidence>
<dbReference type="GO" id="GO:0007064">
    <property type="term" value="P:mitotic sister chromatid cohesion"/>
    <property type="evidence" value="ECO:0007669"/>
    <property type="project" value="InterPro"/>
</dbReference>
<dbReference type="InterPro" id="IPR019440">
    <property type="entry name" value="MAU2"/>
</dbReference>
<evidence type="ECO:0000256" key="2">
    <source>
        <dbReference type="ARBA" id="ARBA00008585"/>
    </source>
</evidence>
<keyword evidence="7" id="KW-0131">Cell cycle</keyword>
<dbReference type="Proteomes" id="UP000585474">
    <property type="component" value="Unassembled WGS sequence"/>
</dbReference>
<keyword evidence="6" id="KW-0539">Nucleus</keyword>
<evidence type="ECO:0000256" key="6">
    <source>
        <dbReference type="ARBA" id="ARBA00023242"/>
    </source>
</evidence>
<proteinExistence type="inferred from homology"/>
<dbReference type="PANTHER" id="PTHR21394">
    <property type="entry name" value="MAU2 CHROMATID COHESION FACTOR HOMOLOG"/>
    <property type="match status" value="1"/>
</dbReference>
<evidence type="ECO:0000313" key="10">
    <source>
        <dbReference type="Proteomes" id="UP000585474"/>
    </source>
</evidence>
<protein>
    <submittedName>
        <fullName evidence="9">Tetratricopeptide repeat (TPR)-like superfamily protein</fullName>
    </submittedName>
</protein>
<name>A0A7J0DMR8_9ERIC</name>
<dbReference type="GO" id="GO:0005634">
    <property type="term" value="C:nucleus"/>
    <property type="evidence" value="ECO:0007669"/>
    <property type="project" value="UniProtKB-SubCell"/>
</dbReference>
<comment type="similarity">
    <text evidence="2">Belongs to the SCC4/mau-2 family.</text>
</comment>
<keyword evidence="3" id="KW-0132">Cell division</keyword>
<reference evidence="10" key="1">
    <citation type="submission" date="2019-07" db="EMBL/GenBank/DDBJ databases">
        <title>De Novo Assembly of kiwifruit Actinidia rufa.</title>
        <authorList>
            <person name="Sugita-Konishi S."/>
            <person name="Sato K."/>
            <person name="Mori E."/>
            <person name="Abe Y."/>
            <person name="Kisaki G."/>
            <person name="Hamano K."/>
            <person name="Suezawa K."/>
            <person name="Otani M."/>
            <person name="Fukuda T."/>
            <person name="Manabe T."/>
            <person name="Gomi K."/>
            <person name="Tabuchi M."/>
            <person name="Akimitsu K."/>
            <person name="Kataoka I."/>
        </authorList>
    </citation>
    <scope>NUCLEOTIDE SEQUENCE [LARGE SCALE GENOMIC DNA]</scope>
    <source>
        <strain evidence="10">cv. Fuchu</strain>
    </source>
</reference>
<keyword evidence="5" id="KW-0159">Chromosome partition</keyword>
<dbReference type="GO" id="GO:0007059">
    <property type="term" value="P:chromosome segregation"/>
    <property type="evidence" value="ECO:0007669"/>
    <property type="project" value="UniProtKB-KW"/>
</dbReference>
<evidence type="ECO:0000256" key="1">
    <source>
        <dbReference type="ARBA" id="ARBA00004123"/>
    </source>
</evidence>
<keyword evidence="8" id="KW-0175">Coiled coil</keyword>
<evidence type="ECO:0000256" key="7">
    <source>
        <dbReference type="ARBA" id="ARBA00023306"/>
    </source>
</evidence>
<organism evidence="9 10">
    <name type="scientific">Actinidia rufa</name>
    <dbReference type="NCBI Taxonomy" id="165716"/>
    <lineage>
        <taxon>Eukaryota</taxon>
        <taxon>Viridiplantae</taxon>
        <taxon>Streptophyta</taxon>
        <taxon>Embryophyta</taxon>
        <taxon>Tracheophyta</taxon>
        <taxon>Spermatophyta</taxon>
        <taxon>Magnoliopsida</taxon>
        <taxon>eudicotyledons</taxon>
        <taxon>Gunneridae</taxon>
        <taxon>Pentapetalae</taxon>
        <taxon>asterids</taxon>
        <taxon>Ericales</taxon>
        <taxon>Actinidiaceae</taxon>
        <taxon>Actinidia</taxon>
    </lineage>
</organism>
<gene>
    <name evidence="9" type="ORF">Acr_00g0056380</name>
</gene>
<comment type="caution">
    <text evidence="9">The sequence shown here is derived from an EMBL/GenBank/DDBJ whole genome shotgun (WGS) entry which is preliminary data.</text>
</comment>
<dbReference type="GO" id="GO:0051301">
    <property type="term" value="P:cell division"/>
    <property type="evidence" value="ECO:0007669"/>
    <property type="project" value="UniProtKB-KW"/>
</dbReference>
<keyword evidence="10" id="KW-1185">Reference proteome</keyword>
<dbReference type="EMBL" id="BJWL01000305">
    <property type="protein sequence ID" value="GFS38233.1"/>
    <property type="molecule type" value="Genomic_DNA"/>
</dbReference>
<sequence length="311" mass="34710">MLRGQYAHALGSYSEATFHFIEAGKLTQSKSMQAMCQVYAAVSYICIGGPESSAEALDLIGPVYQMMDSFVGVREKTSALFAYGFLLMRQQNLQEARSGTSCKGSCSGTFPVPFVRDLCSCVVLPWSLCVFPWTQCFGQDPAAGGAPRMHVEVMITKTTMTIETTWAETLATARATQDLALIPSLYQELGEKGNEMENLEYQNKKVEDLQKRLNDARSSIHHIELIDKVRTEVHQLHEHDIKRAMAGPSMRVNLDIPESVGLSSPDTCFIIKTRGFRHWKTWKAKKCSSPLAICSIYGTVPFFTFFSSRFV</sequence>
<accession>A0A7J0DMR8</accession>
<evidence type="ECO:0000256" key="5">
    <source>
        <dbReference type="ARBA" id="ARBA00022829"/>
    </source>
</evidence>
<dbReference type="AlphaFoldDB" id="A0A7J0DMR8"/>
<evidence type="ECO:0000256" key="4">
    <source>
        <dbReference type="ARBA" id="ARBA00022776"/>
    </source>
</evidence>